<dbReference type="RefSeq" id="WP_205278170.1">
    <property type="nucleotide sequence ID" value="NZ_JAFFPU010000011.1"/>
</dbReference>
<name>A0ABS2U6H4_9LEPT</name>
<dbReference type="Proteomes" id="UP000724686">
    <property type="component" value="Unassembled WGS sequence"/>
</dbReference>
<keyword evidence="1" id="KW-0472">Membrane</keyword>
<reference evidence="2 3" key="1">
    <citation type="submission" date="2021-02" db="EMBL/GenBank/DDBJ databases">
        <title>Leptospira ainlahdjerensis sp. nov., Leptospira ainazelensis sp. nov., Leptospira abararensis sp. nov. and Leptospira chreensis sp. nov., four new species isolated from water sources in Algeria.</title>
        <authorList>
            <person name="Amara Korba A."/>
            <person name="Kainiu M."/>
            <person name="Vincent A.T."/>
            <person name="Mariet J.-F."/>
            <person name="Veyrier F.J."/>
            <person name="Goarant C."/>
            <person name="Picardeau M."/>
        </authorList>
    </citation>
    <scope>NUCLEOTIDE SEQUENCE [LARGE SCALE GENOMIC DNA]</scope>
    <source>
        <strain evidence="2 3">201903070</strain>
    </source>
</reference>
<sequence length="301" mass="34580">MNPTMKIASSVLLLFCVAASIGCSYSVEKKYVYAKPYYPNENYFDESNPQFEEGEPYWLLDFLGNVFGFLTKLILWNSKMNNHNISEETKKYLMDYIRENNLKDVKVRFNQYSPWSDLKQLWKSDTVHPVLKYSIGIFSWLISTIIPERLFAGFIFGGGDHYNPYTNTINIYSDIPAVVLHEGGHSKDFALRKHKSLYSLGYSIPVLGALYPEARASDDALRYLRNKCDKKNELLAYRTLYPAYSTYATGSLLGSAGQYLGLFSSIPGHVLGYRKEKRVEKEEIPECKLLEEIEGKKQDPQ</sequence>
<accession>A0ABS2U6H4</accession>
<protein>
    <recommendedName>
        <fullName evidence="4">Lipoprotein</fullName>
    </recommendedName>
</protein>
<proteinExistence type="predicted"/>
<evidence type="ECO:0008006" key="4">
    <source>
        <dbReference type="Google" id="ProtNLM"/>
    </source>
</evidence>
<keyword evidence="1" id="KW-0812">Transmembrane</keyword>
<comment type="caution">
    <text evidence="2">The sequence shown here is derived from an EMBL/GenBank/DDBJ whole genome shotgun (WGS) entry which is preliminary data.</text>
</comment>
<keyword evidence="1" id="KW-1133">Transmembrane helix</keyword>
<dbReference type="PROSITE" id="PS51257">
    <property type="entry name" value="PROKAR_LIPOPROTEIN"/>
    <property type="match status" value="1"/>
</dbReference>
<evidence type="ECO:0000313" key="2">
    <source>
        <dbReference type="EMBL" id="MBM9575970.1"/>
    </source>
</evidence>
<gene>
    <name evidence="2" type="ORF">JWG45_02280</name>
</gene>
<evidence type="ECO:0000313" key="3">
    <source>
        <dbReference type="Proteomes" id="UP000724686"/>
    </source>
</evidence>
<organism evidence="2 3">
    <name type="scientific">Leptospira ainlahdjerensis</name>
    <dbReference type="NCBI Taxonomy" id="2810033"/>
    <lineage>
        <taxon>Bacteria</taxon>
        <taxon>Pseudomonadati</taxon>
        <taxon>Spirochaetota</taxon>
        <taxon>Spirochaetia</taxon>
        <taxon>Leptospirales</taxon>
        <taxon>Leptospiraceae</taxon>
        <taxon>Leptospira</taxon>
    </lineage>
</organism>
<dbReference type="EMBL" id="JAFFPU010000011">
    <property type="protein sequence ID" value="MBM9575970.1"/>
    <property type="molecule type" value="Genomic_DNA"/>
</dbReference>
<evidence type="ECO:0000256" key="1">
    <source>
        <dbReference type="SAM" id="Phobius"/>
    </source>
</evidence>
<feature type="transmembrane region" description="Helical" evidence="1">
    <location>
        <begin position="57"/>
        <end position="75"/>
    </location>
</feature>
<keyword evidence="3" id="KW-1185">Reference proteome</keyword>